<evidence type="ECO:0000313" key="6">
    <source>
        <dbReference type="Proteomes" id="UP000183504"/>
    </source>
</evidence>
<evidence type="ECO:0000313" key="5">
    <source>
        <dbReference type="EMBL" id="CEL90173.1"/>
    </source>
</evidence>
<dbReference type="InterPro" id="IPR051052">
    <property type="entry name" value="Diverse_substrate_MTase"/>
</dbReference>
<evidence type="ECO:0000256" key="2">
    <source>
        <dbReference type="ARBA" id="ARBA00022603"/>
    </source>
</evidence>
<evidence type="ECO:0000256" key="1">
    <source>
        <dbReference type="ARBA" id="ARBA00008361"/>
    </source>
</evidence>
<dbReference type="Gene3D" id="3.40.50.150">
    <property type="entry name" value="Vaccinia Virus protein VP39"/>
    <property type="match status" value="1"/>
</dbReference>
<dbReference type="Pfam" id="PF08241">
    <property type="entry name" value="Methyltransf_11"/>
    <property type="match status" value="1"/>
</dbReference>
<dbReference type="EMBL" id="CDMW01000001">
    <property type="protein sequence ID" value="CEL90173.1"/>
    <property type="molecule type" value="Genomic_DNA"/>
</dbReference>
<dbReference type="GO" id="GO:0032259">
    <property type="term" value="P:methylation"/>
    <property type="evidence" value="ECO:0007669"/>
    <property type="project" value="UniProtKB-KW"/>
</dbReference>
<accession>A0A0B7GPM7</accession>
<proteinExistence type="inferred from homology"/>
<dbReference type="Proteomes" id="UP000183504">
    <property type="component" value="Unassembled WGS sequence"/>
</dbReference>
<dbReference type="CDD" id="cd02440">
    <property type="entry name" value="AdoMet_MTases"/>
    <property type="match status" value="1"/>
</dbReference>
<dbReference type="PANTHER" id="PTHR44942">
    <property type="entry name" value="METHYLTRANSF_11 DOMAIN-CONTAINING PROTEIN"/>
    <property type="match status" value="1"/>
</dbReference>
<dbReference type="SUPFAM" id="SSF53335">
    <property type="entry name" value="S-adenosyl-L-methionine-dependent methyltransferases"/>
    <property type="match status" value="1"/>
</dbReference>
<keyword evidence="3 5" id="KW-0808">Transferase</keyword>
<reference evidence="5 6" key="1">
    <citation type="submission" date="2015-01" db="EMBL/GenBank/DDBJ databases">
        <authorList>
            <person name="Pelicic Vladimir"/>
        </authorList>
    </citation>
    <scope>NUCLEOTIDE SEQUENCE [LARGE SCALE GENOMIC DNA]</scope>
    <source>
        <strain evidence="5 6">2908</strain>
    </source>
</reference>
<sequence length="209" mass="24122">MIYLAMIGLMIILAFPYLIYQSKKPSGFVGLWMMKLWNRVYMPMVFWSVSQLGYKKQFDSILDVGVGNGASSKYLKMHFPDSQVLGIDISTTAIKSAEELSEPGLSFEVKNVEKTNLPVEEFDLIVAFQTHFHWSNLTQAFLELKRILKPDGIILLACEWSKLVYYLPDFTKQEKLENYLTDLDLHLIDSQRKEQLILYKIVKKQGGIL</sequence>
<dbReference type="InterPro" id="IPR029063">
    <property type="entry name" value="SAM-dependent_MTases_sf"/>
</dbReference>
<name>A0A0B7GPM7_STRSA</name>
<evidence type="ECO:0000259" key="4">
    <source>
        <dbReference type="Pfam" id="PF08241"/>
    </source>
</evidence>
<dbReference type="RefSeq" id="WP_072073841.1">
    <property type="nucleotide sequence ID" value="NZ_CDMW01000001.1"/>
</dbReference>
<keyword evidence="2 5" id="KW-0489">Methyltransferase</keyword>
<organism evidence="5 6">
    <name type="scientific">Streptococcus sanguinis</name>
    <dbReference type="NCBI Taxonomy" id="1305"/>
    <lineage>
        <taxon>Bacteria</taxon>
        <taxon>Bacillati</taxon>
        <taxon>Bacillota</taxon>
        <taxon>Bacilli</taxon>
        <taxon>Lactobacillales</taxon>
        <taxon>Streptococcaceae</taxon>
        <taxon>Streptococcus</taxon>
    </lineage>
</organism>
<evidence type="ECO:0000256" key="3">
    <source>
        <dbReference type="ARBA" id="ARBA00022679"/>
    </source>
</evidence>
<gene>
    <name evidence="5" type="ORF">SSV_0873</name>
</gene>
<feature type="domain" description="Methyltransferase type 11" evidence="4">
    <location>
        <begin position="62"/>
        <end position="155"/>
    </location>
</feature>
<dbReference type="PANTHER" id="PTHR44942:SF4">
    <property type="entry name" value="METHYLTRANSFERASE TYPE 11 DOMAIN-CONTAINING PROTEIN"/>
    <property type="match status" value="1"/>
</dbReference>
<comment type="similarity">
    <text evidence="1">Belongs to the methyltransferase superfamily.</text>
</comment>
<dbReference type="AlphaFoldDB" id="A0A0B7GPM7"/>
<protein>
    <submittedName>
        <fullName evidence="5">Putative methyltransferase</fullName>
    </submittedName>
</protein>
<dbReference type="InterPro" id="IPR013216">
    <property type="entry name" value="Methyltransf_11"/>
</dbReference>
<dbReference type="GO" id="GO:0008757">
    <property type="term" value="F:S-adenosylmethionine-dependent methyltransferase activity"/>
    <property type="evidence" value="ECO:0007669"/>
    <property type="project" value="InterPro"/>
</dbReference>